<feature type="transmembrane region" description="Helical" evidence="2">
    <location>
        <begin position="37"/>
        <end position="59"/>
    </location>
</feature>
<protein>
    <submittedName>
        <fullName evidence="3">Uncharacterized protein</fullName>
    </submittedName>
</protein>
<comment type="caution">
    <text evidence="3">The sequence shown here is derived from an EMBL/GenBank/DDBJ whole genome shotgun (WGS) entry which is preliminary data.</text>
</comment>
<keyword evidence="2" id="KW-0472">Membrane</keyword>
<gene>
    <name evidence="3" type="ORF">TrRE_jg5741</name>
</gene>
<organism evidence="3 4">
    <name type="scientific">Triparma retinervis</name>
    <dbReference type="NCBI Taxonomy" id="2557542"/>
    <lineage>
        <taxon>Eukaryota</taxon>
        <taxon>Sar</taxon>
        <taxon>Stramenopiles</taxon>
        <taxon>Ochrophyta</taxon>
        <taxon>Bolidophyceae</taxon>
        <taxon>Parmales</taxon>
        <taxon>Triparmaceae</taxon>
        <taxon>Triparma</taxon>
    </lineage>
</organism>
<sequence>MKHHHSGECDHSRRRHHKTELMVGDNSKSRRKPSLPAWIGGIPLCMILAIVGILMYGLLLGGTTGGLDTMATSLGQNSMASKARNSGRIRGSPRSRKNRKKDERERREKERLERIQKMSEELNEQLKDITQ</sequence>
<name>A0A9W7FFV3_9STRA</name>
<dbReference type="AlphaFoldDB" id="A0A9W7FFV3"/>
<feature type="region of interest" description="Disordered" evidence="1">
    <location>
        <begin position="67"/>
        <end position="131"/>
    </location>
</feature>
<keyword evidence="4" id="KW-1185">Reference proteome</keyword>
<evidence type="ECO:0000256" key="2">
    <source>
        <dbReference type="SAM" id="Phobius"/>
    </source>
</evidence>
<evidence type="ECO:0000313" key="4">
    <source>
        <dbReference type="Proteomes" id="UP001165082"/>
    </source>
</evidence>
<keyword evidence="2" id="KW-1133">Transmembrane helix</keyword>
<feature type="region of interest" description="Disordered" evidence="1">
    <location>
        <begin position="1"/>
        <end position="34"/>
    </location>
</feature>
<proteinExistence type="predicted"/>
<keyword evidence="2" id="KW-0812">Transmembrane</keyword>
<feature type="compositionally biased region" description="Basic and acidic residues" evidence="1">
    <location>
        <begin position="1"/>
        <end position="11"/>
    </location>
</feature>
<accession>A0A9W7FFV3</accession>
<feature type="compositionally biased region" description="Basic residues" evidence="1">
    <location>
        <begin position="85"/>
        <end position="99"/>
    </location>
</feature>
<feature type="compositionally biased region" description="Basic and acidic residues" evidence="1">
    <location>
        <begin position="100"/>
        <end position="131"/>
    </location>
</feature>
<dbReference type="EMBL" id="BRXZ01000427">
    <property type="protein sequence ID" value="GMI11529.1"/>
    <property type="molecule type" value="Genomic_DNA"/>
</dbReference>
<evidence type="ECO:0000313" key="3">
    <source>
        <dbReference type="EMBL" id="GMI11529.1"/>
    </source>
</evidence>
<evidence type="ECO:0000256" key="1">
    <source>
        <dbReference type="SAM" id="MobiDB-lite"/>
    </source>
</evidence>
<dbReference type="Proteomes" id="UP001165082">
    <property type="component" value="Unassembled WGS sequence"/>
</dbReference>
<reference evidence="3" key="1">
    <citation type="submission" date="2022-07" db="EMBL/GenBank/DDBJ databases">
        <title>Genome analysis of Parmales, a sister group of diatoms, reveals the evolutionary specialization of diatoms from phago-mixotrophs to photoautotrophs.</title>
        <authorList>
            <person name="Ban H."/>
            <person name="Sato S."/>
            <person name="Yoshikawa S."/>
            <person name="Kazumasa Y."/>
            <person name="Nakamura Y."/>
            <person name="Ichinomiya M."/>
            <person name="Saitoh K."/>
            <person name="Sato N."/>
            <person name="Blanc-Mathieu R."/>
            <person name="Endo H."/>
            <person name="Kuwata A."/>
            <person name="Ogata H."/>
        </authorList>
    </citation>
    <scope>NUCLEOTIDE SEQUENCE</scope>
</reference>
<feature type="compositionally biased region" description="Polar residues" evidence="1">
    <location>
        <begin position="70"/>
        <end position="84"/>
    </location>
</feature>